<dbReference type="Gene3D" id="3.20.20.80">
    <property type="entry name" value="Glycosidases"/>
    <property type="match status" value="2"/>
</dbReference>
<evidence type="ECO:0000259" key="3">
    <source>
        <dbReference type="PROSITE" id="PS51910"/>
    </source>
</evidence>
<dbReference type="SUPFAM" id="SSF51445">
    <property type="entry name" value="(Trans)glycosidases"/>
    <property type="match status" value="1"/>
</dbReference>
<reference evidence="4 5" key="1">
    <citation type="submission" date="2019-02" db="EMBL/GenBank/DDBJ databases">
        <title>Genome sequencing of the rare red list fungi Dentipellis fragilis.</title>
        <authorList>
            <person name="Buettner E."/>
            <person name="Kellner H."/>
        </authorList>
    </citation>
    <scope>NUCLEOTIDE SEQUENCE [LARGE SCALE GENOMIC DNA]</scope>
    <source>
        <strain evidence="4 5">DSM 105465</strain>
    </source>
</reference>
<keyword evidence="5" id="KW-1185">Reference proteome</keyword>
<dbReference type="GO" id="GO:0004568">
    <property type="term" value="F:chitinase activity"/>
    <property type="evidence" value="ECO:0007669"/>
    <property type="project" value="TreeGrafter"/>
</dbReference>
<dbReference type="SUPFAM" id="SSF54556">
    <property type="entry name" value="Chitinase insertion domain"/>
    <property type="match status" value="1"/>
</dbReference>
<dbReference type="STRING" id="205917.A0A4Y9YXG1"/>
<dbReference type="InterPro" id="IPR001223">
    <property type="entry name" value="Glyco_hydro18_cat"/>
</dbReference>
<dbReference type="AlphaFoldDB" id="A0A4Y9YXG1"/>
<dbReference type="GO" id="GO:0008061">
    <property type="term" value="F:chitin binding"/>
    <property type="evidence" value="ECO:0007669"/>
    <property type="project" value="InterPro"/>
</dbReference>
<accession>A0A4Y9YXG1</accession>
<dbReference type="Gene3D" id="3.10.50.10">
    <property type="match status" value="1"/>
</dbReference>
<keyword evidence="2" id="KW-0732">Signal</keyword>
<evidence type="ECO:0000313" key="4">
    <source>
        <dbReference type="EMBL" id="TFY66251.1"/>
    </source>
</evidence>
<comment type="caution">
    <text evidence="4">The sequence shown here is derived from an EMBL/GenBank/DDBJ whole genome shotgun (WGS) entry which is preliminary data.</text>
</comment>
<dbReference type="EMBL" id="SEOQ01000264">
    <property type="protein sequence ID" value="TFY66251.1"/>
    <property type="molecule type" value="Genomic_DNA"/>
</dbReference>
<feature type="chain" id="PRO_5021186900" description="GH18 domain-containing protein" evidence="2">
    <location>
        <begin position="21"/>
        <end position="486"/>
    </location>
</feature>
<feature type="domain" description="GH18" evidence="3">
    <location>
        <begin position="51"/>
        <end position="482"/>
    </location>
</feature>
<dbReference type="GO" id="GO:0005975">
    <property type="term" value="P:carbohydrate metabolic process"/>
    <property type="evidence" value="ECO:0007669"/>
    <property type="project" value="InterPro"/>
</dbReference>
<feature type="region of interest" description="Disordered" evidence="1">
    <location>
        <begin position="330"/>
        <end position="349"/>
    </location>
</feature>
<dbReference type="InterPro" id="IPR011583">
    <property type="entry name" value="Chitinase_II/V-like_cat"/>
</dbReference>
<dbReference type="GO" id="GO:0005576">
    <property type="term" value="C:extracellular region"/>
    <property type="evidence" value="ECO:0007669"/>
    <property type="project" value="TreeGrafter"/>
</dbReference>
<dbReference type="InterPro" id="IPR017853">
    <property type="entry name" value="GH"/>
</dbReference>
<dbReference type="InterPro" id="IPR050314">
    <property type="entry name" value="Glycosyl_Hydrlase_18"/>
</dbReference>
<protein>
    <recommendedName>
        <fullName evidence="3">GH18 domain-containing protein</fullName>
    </recommendedName>
</protein>
<dbReference type="Proteomes" id="UP000298327">
    <property type="component" value="Unassembled WGS sequence"/>
</dbReference>
<sequence>MLPPLSLASLVIILLPLTWAAPHCALTARDNAPTSSVTGGTSTSGSGNGSVVASAWYAAWHSADFTLQDVSWSKYSSMIYSFATTTPDVNTIGLASSDTQLLPQFVQTAHQNNVDAILSIGGWTGSLYFSTAVATADNRTAFAQAVMGVVKQYDLDGIEFDWEYPGKQGIGCNAMSASDSANFLSFLQELRQQDGADALQLSAAVSVTPFVGADGTPMTDVSEFAKVLDHIGMSSRPPACENRRSHFLLLLPGSSRVEVMNYDIWGSWSSSVGPNAPLNDTCAPTQEGSAVSAVAAWTKAGFPAAQILLGVASYGHSFHVTQSAALAASTTSSTTNGGTNSSSTGGGNSNSSALAAYPAFDKSQQPAGDKWDATADGATDVCGNPDVVGGVFDFWGLIDGGFLTQNGTAAQGIDYQYDGCSQTPYVYNPTSQVMVSYDDATSFAAKGQFIGSAGLAGFAMWEAGGDHNDILLDAITGGLGIDSTAC</sequence>
<dbReference type="GO" id="GO:0006032">
    <property type="term" value="P:chitin catabolic process"/>
    <property type="evidence" value="ECO:0007669"/>
    <property type="project" value="TreeGrafter"/>
</dbReference>
<evidence type="ECO:0000256" key="2">
    <source>
        <dbReference type="SAM" id="SignalP"/>
    </source>
</evidence>
<proteinExistence type="predicted"/>
<dbReference type="PANTHER" id="PTHR11177">
    <property type="entry name" value="CHITINASE"/>
    <property type="match status" value="1"/>
</dbReference>
<dbReference type="PANTHER" id="PTHR11177:SF317">
    <property type="entry name" value="CHITINASE 12-RELATED"/>
    <property type="match status" value="1"/>
</dbReference>
<dbReference type="SMART" id="SM00636">
    <property type="entry name" value="Glyco_18"/>
    <property type="match status" value="1"/>
</dbReference>
<organism evidence="4 5">
    <name type="scientific">Dentipellis fragilis</name>
    <dbReference type="NCBI Taxonomy" id="205917"/>
    <lineage>
        <taxon>Eukaryota</taxon>
        <taxon>Fungi</taxon>
        <taxon>Dikarya</taxon>
        <taxon>Basidiomycota</taxon>
        <taxon>Agaricomycotina</taxon>
        <taxon>Agaricomycetes</taxon>
        <taxon>Russulales</taxon>
        <taxon>Hericiaceae</taxon>
        <taxon>Dentipellis</taxon>
    </lineage>
</organism>
<dbReference type="OrthoDB" id="73875at2759"/>
<dbReference type="InterPro" id="IPR029070">
    <property type="entry name" value="Chitinase_insertion_sf"/>
</dbReference>
<name>A0A4Y9YXG1_9AGAM</name>
<evidence type="ECO:0000256" key="1">
    <source>
        <dbReference type="SAM" id="MobiDB-lite"/>
    </source>
</evidence>
<evidence type="ECO:0000313" key="5">
    <source>
        <dbReference type="Proteomes" id="UP000298327"/>
    </source>
</evidence>
<gene>
    <name evidence="4" type="ORF">EVG20_g4839</name>
</gene>
<dbReference type="Pfam" id="PF00704">
    <property type="entry name" value="Glyco_hydro_18"/>
    <property type="match status" value="2"/>
</dbReference>
<feature type="signal peptide" evidence="2">
    <location>
        <begin position="1"/>
        <end position="20"/>
    </location>
</feature>
<dbReference type="PROSITE" id="PS51910">
    <property type="entry name" value="GH18_2"/>
    <property type="match status" value="1"/>
</dbReference>